<keyword evidence="5" id="KW-0560">Oxidoreductase</keyword>
<comment type="cofactor">
    <cofactor evidence="1">
        <name>FAD</name>
        <dbReference type="ChEBI" id="CHEBI:57692"/>
    </cofactor>
</comment>
<feature type="transmembrane region" description="Helical" evidence="6">
    <location>
        <begin position="329"/>
        <end position="349"/>
    </location>
</feature>
<dbReference type="RefSeq" id="WP_094787566.1">
    <property type="nucleotide sequence ID" value="NZ_NDXW01000001.1"/>
</dbReference>
<comment type="similarity">
    <text evidence="2">Belongs to the GMC oxidoreductase family.</text>
</comment>
<keyword evidence="6" id="KW-0472">Membrane</keyword>
<keyword evidence="4" id="KW-0274">FAD</keyword>
<dbReference type="EMBL" id="NDXW01000001">
    <property type="protein sequence ID" value="RDH44410.1"/>
    <property type="molecule type" value="Genomic_DNA"/>
</dbReference>
<keyword evidence="6" id="KW-0812">Transmembrane</keyword>
<gene>
    <name evidence="8" type="ORF">B9G39_13720</name>
</gene>
<accession>A0A4P9VQS8</accession>
<evidence type="ECO:0000256" key="1">
    <source>
        <dbReference type="ARBA" id="ARBA00001974"/>
    </source>
</evidence>
<evidence type="ECO:0000313" key="9">
    <source>
        <dbReference type="Proteomes" id="UP000257039"/>
    </source>
</evidence>
<dbReference type="Gene3D" id="3.50.50.60">
    <property type="entry name" value="FAD/NAD(P)-binding domain"/>
    <property type="match status" value="2"/>
</dbReference>
<dbReference type="PANTHER" id="PTHR47470">
    <property type="entry name" value="CHOLESTEROL OXIDASE"/>
    <property type="match status" value="1"/>
</dbReference>
<organism evidence="8 9">
    <name type="scientific">Zooshikella ganghwensis</name>
    <dbReference type="NCBI Taxonomy" id="202772"/>
    <lineage>
        <taxon>Bacteria</taxon>
        <taxon>Pseudomonadati</taxon>
        <taxon>Pseudomonadota</taxon>
        <taxon>Gammaproteobacteria</taxon>
        <taxon>Oceanospirillales</taxon>
        <taxon>Zooshikellaceae</taxon>
        <taxon>Zooshikella</taxon>
    </lineage>
</organism>
<evidence type="ECO:0000256" key="3">
    <source>
        <dbReference type="ARBA" id="ARBA00022630"/>
    </source>
</evidence>
<protein>
    <submittedName>
        <fullName evidence="8">GMC family oxidoreductase</fullName>
    </submittedName>
</protein>
<keyword evidence="3" id="KW-0285">Flavoprotein</keyword>
<keyword evidence="9" id="KW-1185">Reference proteome</keyword>
<dbReference type="InterPro" id="IPR000172">
    <property type="entry name" value="GMC_OxRdtase_N"/>
</dbReference>
<name>A0A4P9VQS8_9GAMM</name>
<dbReference type="AlphaFoldDB" id="A0A4P9VQS8"/>
<evidence type="ECO:0000313" key="8">
    <source>
        <dbReference type="EMBL" id="RDH44410.1"/>
    </source>
</evidence>
<dbReference type="SUPFAM" id="SSF51905">
    <property type="entry name" value="FAD/NAD(P)-binding domain"/>
    <property type="match status" value="1"/>
</dbReference>
<evidence type="ECO:0000256" key="6">
    <source>
        <dbReference type="SAM" id="Phobius"/>
    </source>
</evidence>
<proteinExistence type="inferred from homology"/>
<reference evidence="8 9" key="1">
    <citation type="submission" date="2017-04" db="EMBL/GenBank/DDBJ databases">
        <title>Draft genome sequence of Zooshikella ganghwensis VG4 isolated from Red Sea sediments.</title>
        <authorList>
            <person name="Rehman Z."/>
            <person name="Alam I."/>
            <person name="Kamau A."/>
            <person name="Bajic V."/>
            <person name="Leiknes T."/>
        </authorList>
    </citation>
    <scope>NUCLEOTIDE SEQUENCE [LARGE SCALE GENOMIC DNA]</scope>
    <source>
        <strain evidence="8 9">VG4</strain>
    </source>
</reference>
<dbReference type="PANTHER" id="PTHR47470:SF1">
    <property type="entry name" value="FAD-DEPENDENT OXIDOREDUCTASE 2 FAD BINDING DOMAIN-CONTAINING PROTEIN"/>
    <property type="match status" value="1"/>
</dbReference>
<evidence type="ECO:0000256" key="5">
    <source>
        <dbReference type="ARBA" id="ARBA00023002"/>
    </source>
</evidence>
<dbReference type="Proteomes" id="UP000257039">
    <property type="component" value="Unassembled WGS sequence"/>
</dbReference>
<evidence type="ECO:0000256" key="4">
    <source>
        <dbReference type="ARBA" id="ARBA00022827"/>
    </source>
</evidence>
<dbReference type="GO" id="GO:0050660">
    <property type="term" value="F:flavin adenine dinucleotide binding"/>
    <property type="evidence" value="ECO:0007669"/>
    <property type="project" value="InterPro"/>
</dbReference>
<dbReference type="GO" id="GO:0016614">
    <property type="term" value="F:oxidoreductase activity, acting on CH-OH group of donors"/>
    <property type="evidence" value="ECO:0007669"/>
    <property type="project" value="InterPro"/>
</dbReference>
<feature type="transmembrane region" description="Helical" evidence="6">
    <location>
        <begin position="394"/>
        <end position="412"/>
    </location>
</feature>
<feature type="domain" description="Glucose-methanol-choline oxidoreductase N-terminal" evidence="7">
    <location>
        <begin position="257"/>
        <end position="369"/>
    </location>
</feature>
<evidence type="ECO:0000259" key="7">
    <source>
        <dbReference type="Pfam" id="PF00732"/>
    </source>
</evidence>
<evidence type="ECO:0000256" key="2">
    <source>
        <dbReference type="ARBA" id="ARBA00010790"/>
    </source>
</evidence>
<dbReference type="InterPro" id="IPR036188">
    <property type="entry name" value="FAD/NAD-bd_sf"/>
</dbReference>
<comment type="caution">
    <text evidence="8">The sequence shown here is derived from an EMBL/GenBank/DDBJ whole genome shotgun (WGS) entry which is preliminary data.</text>
</comment>
<keyword evidence="6" id="KW-1133">Transmembrane helix</keyword>
<dbReference type="InterPro" id="IPR052542">
    <property type="entry name" value="Cholesterol_Oxidase"/>
</dbReference>
<sequence length="435" mass="48235">MTRKQASQYQRLSSLIGTQPTSNEYCFTAVVVGSGYGASVMAARLSPFFPNGQLVVLERGQEYQPGDFPTYLKQAVHALKTPITPLGLFDFKLTSDLDVLVANGLGGGSLINAGVVLAPAPSVFEQKSEGKPVWPRRLTASQLTPFYRQVRQMLAVEKYYDHHDVAVVRRHDPQLEGSWLFGKEPKAHTCTSYTLTDFRGQTIYQRSPLAKGQLFRHTVKSWASHHQRRSWVAKAPIAVNLTQHHGSLNAQGIRQFKCNLCGDCVTGCNRGAKNSLTMNYLPLAKARGAEIFSQVEVTHIRPSDQPDYRYLIQATSRYLENNQLKQKKLVIYCNLLVLGAGVLGTQQILLRSAATNYMRFSQRLGKNLSGNADAIAFTSAHKAFSGSVGSGNSIIQITILVPLLPISPNFLIHLSNVLFLKKVLFHHHSCHFCII</sequence>
<dbReference type="Pfam" id="PF00732">
    <property type="entry name" value="GMC_oxred_N"/>
    <property type="match status" value="1"/>
</dbReference>